<dbReference type="InterPro" id="IPR013154">
    <property type="entry name" value="ADH-like_N"/>
</dbReference>
<keyword evidence="3" id="KW-0560">Oxidoreductase</keyword>
<evidence type="ECO:0000256" key="2">
    <source>
        <dbReference type="ARBA" id="ARBA00011245"/>
    </source>
</evidence>
<dbReference type="PANTHER" id="PTHR45348">
    <property type="entry name" value="HYPOTHETICAL OXIDOREDUCTASE (EUROFUNG)"/>
    <property type="match status" value="1"/>
</dbReference>
<dbReference type="CDD" id="cd08249">
    <property type="entry name" value="enoyl_reductase_like"/>
    <property type="match status" value="1"/>
</dbReference>
<evidence type="ECO:0000256" key="1">
    <source>
        <dbReference type="ARBA" id="ARBA00008072"/>
    </source>
</evidence>
<dbReference type="SUPFAM" id="SSF51735">
    <property type="entry name" value="NAD(P)-binding Rossmann-fold domains"/>
    <property type="match status" value="1"/>
</dbReference>
<dbReference type="InterPro" id="IPR036291">
    <property type="entry name" value="NAD(P)-bd_dom_sf"/>
</dbReference>
<organism evidence="5 6">
    <name type="scientific">Pyrenophora seminiperda CCB06</name>
    <dbReference type="NCBI Taxonomy" id="1302712"/>
    <lineage>
        <taxon>Eukaryota</taxon>
        <taxon>Fungi</taxon>
        <taxon>Dikarya</taxon>
        <taxon>Ascomycota</taxon>
        <taxon>Pezizomycotina</taxon>
        <taxon>Dothideomycetes</taxon>
        <taxon>Pleosporomycetidae</taxon>
        <taxon>Pleosporales</taxon>
        <taxon>Pleosporineae</taxon>
        <taxon>Pleosporaceae</taxon>
        <taxon>Pyrenophora</taxon>
    </lineage>
</organism>
<dbReference type="InterPro" id="IPR047122">
    <property type="entry name" value="Trans-enoyl_RdTase-like"/>
</dbReference>
<dbReference type="AlphaFoldDB" id="A0A3M7MF76"/>
<accession>A0A3M7MF76</accession>
<evidence type="ECO:0000259" key="4">
    <source>
        <dbReference type="SMART" id="SM00829"/>
    </source>
</evidence>
<evidence type="ECO:0000256" key="3">
    <source>
        <dbReference type="ARBA" id="ARBA00023002"/>
    </source>
</evidence>
<protein>
    <submittedName>
        <fullName evidence="5">Alcohol dehydrogenase</fullName>
    </submittedName>
</protein>
<dbReference type="GO" id="GO:0016651">
    <property type="term" value="F:oxidoreductase activity, acting on NAD(P)H"/>
    <property type="evidence" value="ECO:0007669"/>
    <property type="project" value="InterPro"/>
</dbReference>
<feature type="domain" description="Enoyl reductase (ER)" evidence="4">
    <location>
        <begin position="1"/>
        <end position="320"/>
    </location>
</feature>
<gene>
    <name evidence="5" type="ORF">GMOD_00009536</name>
</gene>
<comment type="subunit">
    <text evidence="2">Monomer.</text>
</comment>
<reference evidence="5 6" key="1">
    <citation type="journal article" date="2014" name="PLoS ONE">
        <title>De novo Genome Assembly of the Fungal Plant Pathogen Pyrenophora semeniperda.</title>
        <authorList>
            <person name="Soliai M.M."/>
            <person name="Meyer S.E."/>
            <person name="Udall J.A."/>
            <person name="Elzinga D.E."/>
            <person name="Hermansen R.A."/>
            <person name="Bodily P.M."/>
            <person name="Hart A.A."/>
            <person name="Coleman C.E."/>
        </authorList>
    </citation>
    <scope>NUCLEOTIDE SEQUENCE [LARGE SCALE GENOMIC DNA]</scope>
    <source>
        <strain evidence="5 6">CCB06</strain>
        <tissue evidence="5">Mycelium</tissue>
    </source>
</reference>
<dbReference type="OrthoDB" id="3233595at2759"/>
<evidence type="ECO:0000313" key="6">
    <source>
        <dbReference type="Proteomes" id="UP000265663"/>
    </source>
</evidence>
<dbReference type="InterPro" id="IPR011032">
    <property type="entry name" value="GroES-like_sf"/>
</dbReference>
<evidence type="ECO:0000313" key="5">
    <source>
        <dbReference type="EMBL" id="RMZ73029.1"/>
    </source>
</evidence>
<proteinExistence type="inferred from homology"/>
<dbReference type="EMBL" id="KE747838">
    <property type="protein sequence ID" value="RMZ73029.1"/>
    <property type="molecule type" value="Genomic_DNA"/>
</dbReference>
<dbReference type="SUPFAM" id="SSF50129">
    <property type="entry name" value="GroES-like"/>
    <property type="match status" value="1"/>
</dbReference>
<dbReference type="PANTHER" id="PTHR45348:SF5">
    <property type="entry name" value="OXIDOREDUCTASE, PUTATIVE (AFU_ORTHOLOGUE AFUA_8G01420)-RELATED"/>
    <property type="match status" value="1"/>
</dbReference>
<dbReference type="Gene3D" id="3.40.50.720">
    <property type="entry name" value="NAD(P)-binding Rossmann-like Domain"/>
    <property type="match status" value="1"/>
</dbReference>
<sequence length="325" mass="34665">MPIRKLPFLGMGPDTNSGDDIAGIVHSVGANVYEFSAGDRVASFHEMMTSGGSFAEYAVGHAHTTFHIPKNVSFEEAATLPLAAMTAAIGLHKLTGMPEPWQPATSPCPLVVYGGASAVGAFVIKLAQRANIHPIIAVAGRAAPFVETLIDRSKGDAIVDYRKGNDALVKDIKDALNGQKLHYAFDAISEHGSGANIAQVIEHQGGEITFVLPGSMDKINPEDVQKQGTSGSNSERTWKHAMRKHEGVPESVTQHVMSVGSSHGADADYAFIMFRYMARGLTQGWFSPHPYEVVPGGLDGVEKGLRDLQDGKASGVKYVFQVGQV</sequence>
<dbReference type="InterPro" id="IPR020843">
    <property type="entry name" value="ER"/>
</dbReference>
<name>A0A3M7MF76_9PLEO</name>
<dbReference type="Proteomes" id="UP000265663">
    <property type="component" value="Unassembled WGS sequence"/>
</dbReference>
<comment type="similarity">
    <text evidence="1">Belongs to the zinc-containing alcohol dehydrogenase family.</text>
</comment>
<dbReference type="Pfam" id="PF08240">
    <property type="entry name" value="ADH_N"/>
    <property type="match status" value="1"/>
</dbReference>
<dbReference type="Gene3D" id="3.90.180.10">
    <property type="entry name" value="Medium-chain alcohol dehydrogenases, catalytic domain"/>
    <property type="match status" value="1"/>
</dbReference>
<keyword evidence="6" id="KW-1185">Reference proteome</keyword>
<dbReference type="SMART" id="SM00829">
    <property type="entry name" value="PKS_ER"/>
    <property type="match status" value="1"/>
</dbReference>